<keyword evidence="8" id="KW-1185">Reference proteome</keyword>
<evidence type="ECO:0000256" key="4">
    <source>
        <dbReference type="ARBA" id="ARBA00022989"/>
    </source>
</evidence>
<feature type="transmembrane region" description="Helical" evidence="5">
    <location>
        <begin position="7"/>
        <end position="30"/>
    </location>
</feature>
<dbReference type="GO" id="GO:0071555">
    <property type="term" value="P:cell wall organization"/>
    <property type="evidence" value="ECO:0007669"/>
    <property type="project" value="UniProtKB-KW"/>
</dbReference>
<gene>
    <name evidence="7" type="ORF">SAMN04488072_10513</name>
</gene>
<dbReference type="InterPro" id="IPR050922">
    <property type="entry name" value="LytR/CpsA/Psr_CW_biosynth"/>
</dbReference>
<keyword evidence="4 5" id="KW-1133">Transmembrane helix</keyword>
<sequence>MSKRKKWTLIIAIPLLLMIIIGAIYVNYLYNKTENMVTDSQEKVGRENETSELRSKSVDPVEDNVSVLFIGVDNSEFRDEEESRSDALILASFNKQDSSVKLLSIPRDSYVYVPEVDRYTKINHAHFFGGPRATIETVENFLHVPVDYYAKMNFEGFIEVVDSLGGITYDVPYEIWESDSNDDKNSIHLTPGEQQLNGEEALALARTRKYDNDVERGKRQQEILKTIANKAISASSVFKVGETIDAIGNNMTTNLSFENMKNFLSYGLDENITIETMNLSGDGGYMEDGLWYFHVNEESKHDIRAELRNHLDLEENVETSDFANDEENNNTY</sequence>
<dbReference type="Proteomes" id="UP000198642">
    <property type="component" value="Unassembled WGS sequence"/>
</dbReference>
<organism evidence="7 8">
    <name type="scientific">Lentibacillus halodurans</name>
    <dbReference type="NCBI Taxonomy" id="237679"/>
    <lineage>
        <taxon>Bacteria</taxon>
        <taxon>Bacillati</taxon>
        <taxon>Bacillota</taxon>
        <taxon>Bacilli</taxon>
        <taxon>Bacillales</taxon>
        <taxon>Bacillaceae</taxon>
        <taxon>Lentibacillus</taxon>
    </lineage>
</organism>
<keyword evidence="3" id="KW-0735">Signal-anchor</keyword>
<dbReference type="Pfam" id="PF03816">
    <property type="entry name" value="LytR_cpsA_psr"/>
    <property type="match status" value="1"/>
</dbReference>
<dbReference type="InterPro" id="IPR004474">
    <property type="entry name" value="LytR_CpsA_psr"/>
</dbReference>
<evidence type="ECO:0000256" key="3">
    <source>
        <dbReference type="ARBA" id="ARBA00022968"/>
    </source>
</evidence>
<keyword evidence="5" id="KW-0472">Membrane</keyword>
<name>A0A1I0XG98_9BACI</name>
<dbReference type="STRING" id="237679.SAMN04488072_10513"/>
<dbReference type="NCBIfam" id="TIGR00350">
    <property type="entry name" value="lytR_cpsA_psr"/>
    <property type="match status" value="1"/>
</dbReference>
<protein>
    <submittedName>
        <fullName evidence="7">Transcriptional attenuator, LytR family</fullName>
    </submittedName>
</protein>
<reference evidence="7 8" key="1">
    <citation type="submission" date="2016-10" db="EMBL/GenBank/DDBJ databases">
        <authorList>
            <person name="de Groot N.N."/>
        </authorList>
    </citation>
    <scope>NUCLEOTIDE SEQUENCE [LARGE SCALE GENOMIC DNA]</scope>
    <source>
        <strain evidence="7 8">CGMCC 1.3702</strain>
    </source>
</reference>
<dbReference type="PANTHER" id="PTHR33392">
    <property type="entry name" value="POLYISOPRENYL-TEICHOIC ACID--PEPTIDOGLYCAN TEICHOIC ACID TRANSFERASE TAGU"/>
    <property type="match status" value="1"/>
</dbReference>
<evidence type="ECO:0000256" key="1">
    <source>
        <dbReference type="ARBA" id="ARBA00006068"/>
    </source>
</evidence>
<dbReference type="EMBL" id="FOJW01000005">
    <property type="protein sequence ID" value="SFA99466.1"/>
    <property type="molecule type" value="Genomic_DNA"/>
</dbReference>
<dbReference type="RefSeq" id="WP_090235784.1">
    <property type="nucleotide sequence ID" value="NZ_FOJW01000005.1"/>
</dbReference>
<dbReference type="Gene3D" id="3.40.630.190">
    <property type="entry name" value="LCP protein"/>
    <property type="match status" value="1"/>
</dbReference>
<evidence type="ECO:0000313" key="7">
    <source>
        <dbReference type="EMBL" id="SFA99466.1"/>
    </source>
</evidence>
<dbReference type="AlphaFoldDB" id="A0A1I0XG98"/>
<evidence type="ECO:0000313" key="8">
    <source>
        <dbReference type="Proteomes" id="UP000198642"/>
    </source>
</evidence>
<evidence type="ECO:0000256" key="2">
    <source>
        <dbReference type="ARBA" id="ARBA00022692"/>
    </source>
</evidence>
<accession>A0A1I0XG98</accession>
<dbReference type="OrthoDB" id="27330at2"/>
<evidence type="ECO:0000259" key="6">
    <source>
        <dbReference type="Pfam" id="PF03816"/>
    </source>
</evidence>
<comment type="similarity">
    <text evidence="1">Belongs to the LytR/CpsA/Psr (LCP) family.</text>
</comment>
<dbReference type="PANTHER" id="PTHR33392:SF3">
    <property type="entry name" value="POLYISOPRENYL-TEICHOIC ACID--PEPTIDOGLYCAN TEICHOIC ACID TRANSFERASE TAGT"/>
    <property type="match status" value="1"/>
</dbReference>
<proteinExistence type="inferred from homology"/>
<feature type="domain" description="Cell envelope-related transcriptional attenuator" evidence="6">
    <location>
        <begin position="84"/>
        <end position="232"/>
    </location>
</feature>
<keyword evidence="2 5" id="KW-0812">Transmembrane</keyword>
<evidence type="ECO:0000256" key="5">
    <source>
        <dbReference type="SAM" id="Phobius"/>
    </source>
</evidence>